<evidence type="ECO:0000256" key="1">
    <source>
        <dbReference type="SAM" id="MobiDB-lite"/>
    </source>
</evidence>
<evidence type="ECO:0000313" key="3">
    <source>
        <dbReference type="Proteomes" id="UP001460270"/>
    </source>
</evidence>
<accession>A0AAW0N965</accession>
<dbReference type="Proteomes" id="UP001460270">
    <property type="component" value="Unassembled WGS sequence"/>
</dbReference>
<organism evidence="2 3">
    <name type="scientific">Mugilogobius chulae</name>
    <name type="common">yellowstripe goby</name>
    <dbReference type="NCBI Taxonomy" id="88201"/>
    <lineage>
        <taxon>Eukaryota</taxon>
        <taxon>Metazoa</taxon>
        <taxon>Chordata</taxon>
        <taxon>Craniata</taxon>
        <taxon>Vertebrata</taxon>
        <taxon>Euteleostomi</taxon>
        <taxon>Actinopterygii</taxon>
        <taxon>Neopterygii</taxon>
        <taxon>Teleostei</taxon>
        <taxon>Neoteleostei</taxon>
        <taxon>Acanthomorphata</taxon>
        <taxon>Gobiaria</taxon>
        <taxon>Gobiiformes</taxon>
        <taxon>Gobioidei</taxon>
        <taxon>Gobiidae</taxon>
        <taxon>Gobionellinae</taxon>
        <taxon>Mugilogobius</taxon>
    </lineage>
</organism>
<dbReference type="AlphaFoldDB" id="A0AAW0N965"/>
<feature type="region of interest" description="Disordered" evidence="1">
    <location>
        <begin position="1"/>
        <end position="20"/>
    </location>
</feature>
<reference evidence="3" key="1">
    <citation type="submission" date="2024-04" db="EMBL/GenBank/DDBJ databases">
        <title>Salinicola lusitanus LLJ914,a marine bacterium isolated from the Okinawa Trough.</title>
        <authorList>
            <person name="Li J."/>
        </authorList>
    </citation>
    <scope>NUCLEOTIDE SEQUENCE [LARGE SCALE GENOMIC DNA]</scope>
</reference>
<keyword evidence="3" id="KW-1185">Reference proteome</keyword>
<comment type="caution">
    <text evidence="2">The sequence shown here is derived from an EMBL/GenBank/DDBJ whole genome shotgun (WGS) entry which is preliminary data.</text>
</comment>
<protein>
    <submittedName>
        <fullName evidence="2">Uncharacterized protein</fullName>
    </submittedName>
</protein>
<name>A0AAW0N965_9GOBI</name>
<gene>
    <name evidence="2" type="ORF">WMY93_023210</name>
</gene>
<sequence>MPLFSLHDPPPAPQSKSRRPAADLRLLEDTFHRFKTLVVDPTEFACLKAVVSSNQQDSRRLDSIFNWFCGVRGRPCWIRLEEQHGGVKLGRYRPQLSGERV</sequence>
<dbReference type="EMBL" id="JBBPFD010000017">
    <property type="protein sequence ID" value="KAK7891247.1"/>
    <property type="molecule type" value="Genomic_DNA"/>
</dbReference>
<proteinExistence type="predicted"/>
<evidence type="ECO:0000313" key="2">
    <source>
        <dbReference type="EMBL" id="KAK7891247.1"/>
    </source>
</evidence>